<evidence type="ECO:0000256" key="2">
    <source>
        <dbReference type="RuleBase" id="RU003749"/>
    </source>
</evidence>
<evidence type="ECO:0000259" key="3">
    <source>
        <dbReference type="PROSITE" id="PS50801"/>
    </source>
</evidence>
<dbReference type="Gene3D" id="3.30.750.24">
    <property type="entry name" value="STAS domain"/>
    <property type="match status" value="1"/>
</dbReference>
<evidence type="ECO:0000313" key="5">
    <source>
        <dbReference type="Proteomes" id="UP001597045"/>
    </source>
</evidence>
<dbReference type="CDD" id="cd07043">
    <property type="entry name" value="STAS_anti-anti-sigma_factors"/>
    <property type="match status" value="1"/>
</dbReference>
<dbReference type="PROSITE" id="PS50801">
    <property type="entry name" value="STAS"/>
    <property type="match status" value="1"/>
</dbReference>
<sequence>MVPPKLNETLPAIMVVELSGEIDLATHEDVAADIQACLDHEPPSLVVDMSRVLFIDSLGLSILVQAYEKARRAAVNLRIVANTSQVTKPLRLTGLDQYLPVSSSLVDALSRITAPL</sequence>
<organism evidence="4 5">
    <name type="scientific">Kibdelosporangium lantanae</name>
    <dbReference type="NCBI Taxonomy" id="1497396"/>
    <lineage>
        <taxon>Bacteria</taxon>
        <taxon>Bacillati</taxon>
        <taxon>Actinomycetota</taxon>
        <taxon>Actinomycetes</taxon>
        <taxon>Pseudonocardiales</taxon>
        <taxon>Pseudonocardiaceae</taxon>
        <taxon>Kibdelosporangium</taxon>
    </lineage>
</organism>
<dbReference type="Pfam" id="PF01740">
    <property type="entry name" value="STAS"/>
    <property type="match status" value="1"/>
</dbReference>
<proteinExistence type="inferred from homology"/>
<dbReference type="PANTHER" id="PTHR33495">
    <property type="entry name" value="ANTI-SIGMA FACTOR ANTAGONIST TM_1081-RELATED-RELATED"/>
    <property type="match status" value="1"/>
</dbReference>
<dbReference type="InterPro" id="IPR003658">
    <property type="entry name" value="Anti-sigma_ant"/>
</dbReference>
<dbReference type="PANTHER" id="PTHR33495:SF2">
    <property type="entry name" value="ANTI-SIGMA FACTOR ANTAGONIST TM_1081-RELATED"/>
    <property type="match status" value="1"/>
</dbReference>
<accession>A0ABW3MI19</accession>
<feature type="domain" description="STAS" evidence="3">
    <location>
        <begin position="11"/>
        <end position="112"/>
    </location>
</feature>
<dbReference type="SUPFAM" id="SSF52091">
    <property type="entry name" value="SpoIIaa-like"/>
    <property type="match status" value="1"/>
</dbReference>
<dbReference type="NCBIfam" id="TIGR00377">
    <property type="entry name" value="ant_ant_sig"/>
    <property type="match status" value="1"/>
</dbReference>
<dbReference type="InterPro" id="IPR002645">
    <property type="entry name" value="STAS_dom"/>
</dbReference>
<protein>
    <recommendedName>
        <fullName evidence="2">Anti-sigma factor antagonist</fullName>
    </recommendedName>
</protein>
<dbReference type="Proteomes" id="UP001597045">
    <property type="component" value="Unassembled WGS sequence"/>
</dbReference>
<evidence type="ECO:0000256" key="1">
    <source>
        <dbReference type="ARBA" id="ARBA00009013"/>
    </source>
</evidence>
<comment type="caution">
    <text evidence="4">The sequence shown here is derived from an EMBL/GenBank/DDBJ whole genome shotgun (WGS) entry which is preliminary data.</text>
</comment>
<dbReference type="EMBL" id="JBHTIS010002691">
    <property type="protein sequence ID" value="MFD1050221.1"/>
    <property type="molecule type" value="Genomic_DNA"/>
</dbReference>
<gene>
    <name evidence="4" type="ORF">ACFQ1S_34215</name>
</gene>
<comment type="similarity">
    <text evidence="1 2">Belongs to the anti-sigma-factor antagonist family.</text>
</comment>
<dbReference type="InterPro" id="IPR036513">
    <property type="entry name" value="STAS_dom_sf"/>
</dbReference>
<evidence type="ECO:0000313" key="4">
    <source>
        <dbReference type="EMBL" id="MFD1050221.1"/>
    </source>
</evidence>
<reference evidence="5" key="1">
    <citation type="journal article" date="2019" name="Int. J. Syst. Evol. Microbiol.">
        <title>The Global Catalogue of Microorganisms (GCM) 10K type strain sequencing project: providing services to taxonomists for standard genome sequencing and annotation.</title>
        <authorList>
            <consortium name="The Broad Institute Genomics Platform"/>
            <consortium name="The Broad Institute Genome Sequencing Center for Infectious Disease"/>
            <person name="Wu L."/>
            <person name="Ma J."/>
        </authorList>
    </citation>
    <scope>NUCLEOTIDE SEQUENCE [LARGE SCALE GENOMIC DNA]</scope>
    <source>
        <strain evidence="5">JCM 31486</strain>
    </source>
</reference>
<name>A0ABW3MI19_9PSEU</name>
<keyword evidence="5" id="KW-1185">Reference proteome</keyword>